<dbReference type="SMART" id="SM00440">
    <property type="entry name" value="ZnF_C2C2"/>
    <property type="match status" value="1"/>
</dbReference>
<sequence length="316" mass="35791">MATRAHKIGSLLFCPNCGTLLDLPKDSETHVSCDQCGHEEPASSYENIQITTHSHPDAFPSALRQKRKTQTKHHEGADQGTAVSEMCPNCGHMEAYSKELQLRSADEGSTVFYTMSAAEKLQEHPVFKQAKSKAEYYYSQLDKELTKYPVLINLEQRTQVPKGYLVLGSTFVITFLHIFNSLAAPVSNLVGWALPAYLSFKAVESPSPHDDVQWLTYWVVFGFFNFLESFALRLVLYYVPWYFAFKTIFIVWLQLPYFRVRVFCFFTAIFQHTTLRGVGAQVTYVNILKPVLNNISSSGVVAKADTLRERTAEATE</sequence>
<dbReference type="Pfam" id="PF03134">
    <property type="entry name" value="TB2_DP1_HVA22"/>
    <property type="match status" value="1"/>
</dbReference>
<dbReference type="STRING" id="47428.A0A284R938"/>
<evidence type="ECO:0000256" key="1">
    <source>
        <dbReference type="ARBA" id="ARBA00004141"/>
    </source>
</evidence>
<keyword evidence="7 12" id="KW-1133">Transmembrane helix</keyword>
<dbReference type="SMART" id="SM00661">
    <property type="entry name" value="RPOL9"/>
    <property type="match status" value="1"/>
</dbReference>
<dbReference type="PANTHER" id="PTHR12300:SF161">
    <property type="entry name" value="RECEPTOR EXPRESSION-ENHANCING PROTEIN"/>
    <property type="match status" value="1"/>
</dbReference>
<dbReference type="AlphaFoldDB" id="A0A284R938"/>
<dbReference type="GO" id="GO:0016020">
    <property type="term" value="C:membrane"/>
    <property type="evidence" value="ECO:0007669"/>
    <property type="project" value="UniProtKB-SubCell"/>
</dbReference>
<dbReference type="Gene3D" id="2.20.25.10">
    <property type="match status" value="1"/>
</dbReference>
<evidence type="ECO:0000256" key="4">
    <source>
        <dbReference type="ARBA" id="ARBA00022723"/>
    </source>
</evidence>
<keyword evidence="15" id="KW-1185">Reference proteome</keyword>
<dbReference type="GO" id="GO:0003676">
    <property type="term" value="F:nucleic acid binding"/>
    <property type="evidence" value="ECO:0007669"/>
    <property type="project" value="InterPro"/>
</dbReference>
<dbReference type="SUPFAM" id="SSF57783">
    <property type="entry name" value="Zinc beta-ribbon"/>
    <property type="match status" value="1"/>
</dbReference>
<dbReference type="OrthoDB" id="10009287at2759"/>
<evidence type="ECO:0000256" key="3">
    <source>
        <dbReference type="ARBA" id="ARBA00022692"/>
    </source>
</evidence>
<dbReference type="InterPro" id="IPR001529">
    <property type="entry name" value="Zn_ribbon_RPB9"/>
</dbReference>
<comment type="subcellular location">
    <subcellularLocation>
        <location evidence="1">Membrane</location>
        <topology evidence="1">Multi-pass membrane protein</topology>
    </subcellularLocation>
</comment>
<gene>
    <name evidence="14" type="ORF">ARMOST_08575</name>
</gene>
<keyword evidence="10" id="KW-0240">DNA-directed RNA polymerase</keyword>
<evidence type="ECO:0000256" key="2">
    <source>
        <dbReference type="ARBA" id="ARBA00008573"/>
    </source>
</evidence>
<dbReference type="GO" id="GO:0055029">
    <property type="term" value="C:nuclear DNA-directed RNA polymerase complex"/>
    <property type="evidence" value="ECO:0007669"/>
    <property type="project" value="UniProtKB-ARBA"/>
</dbReference>
<dbReference type="EMBL" id="FUEG01000006">
    <property type="protein sequence ID" value="SJL05209.1"/>
    <property type="molecule type" value="Genomic_DNA"/>
</dbReference>
<evidence type="ECO:0000256" key="11">
    <source>
        <dbReference type="SAM" id="MobiDB-lite"/>
    </source>
</evidence>
<comment type="similarity">
    <text evidence="10">Belongs to the archaeal rpoM/eukaryotic RPA12/RPB9/RPC11 RNA polymerase family.</text>
</comment>
<keyword evidence="6" id="KW-0862">Zinc</keyword>
<dbReference type="GO" id="GO:0008270">
    <property type="term" value="F:zinc ion binding"/>
    <property type="evidence" value="ECO:0007669"/>
    <property type="project" value="UniProtKB-KW"/>
</dbReference>
<reference evidence="15" key="1">
    <citation type="journal article" date="2017" name="Nat. Ecol. Evol.">
        <title>Genome expansion and lineage-specific genetic innovations in the forest pathogenic fungi Armillaria.</title>
        <authorList>
            <person name="Sipos G."/>
            <person name="Prasanna A.N."/>
            <person name="Walter M.C."/>
            <person name="O'Connor E."/>
            <person name="Balint B."/>
            <person name="Krizsan K."/>
            <person name="Kiss B."/>
            <person name="Hess J."/>
            <person name="Varga T."/>
            <person name="Slot J."/>
            <person name="Riley R."/>
            <person name="Boka B."/>
            <person name="Rigling D."/>
            <person name="Barry K."/>
            <person name="Lee J."/>
            <person name="Mihaltcheva S."/>
            <person name="LaButti K."/>
            <person name="Lipzen A."/>
            <person name="Waldron R."/>
            <person name="Moloney N.M."/>
            <person name="Sperisen C."/>
            <person name="Kredics L."/>
            <person name="Vagvoelgyi C."/>
            <person name="Patrignani A."/>
            <person name="Fitzpatrick D."/>
            <person name="Nagy I."/>
            <person name="Doyle S."/>
            <person name="Anderson J.B."/>
            <person name="Grigoriev I.V."/>
            <person name="Gueldener U."/>
            <person name="Muensterkoetter M."/>
            <person name="Nagy L.G."/>
        </authorList>
    </citation>
    <scope>NUCLEOTIDE SEQUENCE [LARGE SCALE GENOMIC DNA]</scope>
    <source>
        <strain evidence="15">C18/9</strain>
    </source>
</reference>
<dbReference type="InterPro" id="IPR001222">
    <property type="entry name" value="Znf_TFIIS"/>
</dbReference>
<keyword evidence="5 9" id="KW-0863">Zinc-finger</keyword>
<keyword evidence="10" id="KW-0804">Transcription</keyword>
<evidence type="ECO:0000259" key="13">
    <source>
        <dbReference type="PROSITE" id="PS51133"/>
    </source>
</evidence>
<evidence type="ECO:0000256" key="10">
    <source>
        <dbReference type="RuleBase" id="RU003474"/>
    </source>
</evidence>
<dbReference type="PANTHER" id="PTHR12300">
    <property type="entry name" value="HVA22-LIKE PROTEINS"/>
    <property type="match status" value="1"/>
</dbReference>
<dbReference type="Pfam" id="PF01096">
    <property type="entry name" value="Zn_ribbon_TFIIS"/>
    <property type="match status" value="1"/>
</dbReference>
<keyword evidence="3 12" id="KW-0812">Transmembrane</keyword>
<protein>
    <recommendedName>
        <fullName evidence="13">TFIIS-type domain-containing protein</fullName>
    </recommendedName>
</protein>
<feature type="region of interest" description="Disordered" evidence="11">
    <location>
        <begin position="64"/>
        <end position="83"/>
    </location>
</feature>
<evidence type="ECO:0000256" key="8">
    <source>
        <dbReference type="ARBA" id="ARBA00023136"/>
    </source>
</evidence>
<dbReference type="InterPro" id="IPR004345">
    <property type="entry name" value="TB2_DP1_HVA22"/>
</dbReference>
<name>A0A284R938_ARMOS</name>
<dbReference type="CDD" id="cd10507">
    <property type="entry name" value="Zn-ribbon_RPA12"/>
    <property type="match status" value="1"/>
</dbReference>
<feature type="domain" description="TFIIS-type" evidence="13">
    <location>
        <begin position="83"/>
        <end position="131"/>
    </location>
</feature>
<evidence type="ECO:0000256" key="5">
    <source>
        <dbReference type="ARBA" id="ARBA00022771"/>
    </source>
</evidence>
<dbReference type="OMA" id="ENECKPG"/>
<dbReference type="InterPro" id="IPR034004">
    <property type="entry name" value="Zn_ribbon_RPA12_C"/>
</dbReference>
<proteinExistence type="inferred from homology"/>
<evidence type="ECO:0000256" key="9">
    <source>
        <dbReference type="PROSITE-ProRule" id="PRU00472"/>
    </source>
</evidence>
<evidence type="ECO:0000256" key="6">
    <source>
        <dbReference type="ARBA" id="ARBA00022833"/>
    </source>
</evidence>
<feature type="transmembrane region" description="Helical" evidence="12">
    <location>
        <begin position="164"/>
        <end position="194"/>
    </location>
</feature>
<dbReference type="GO" id="GO:0006351">
    <property type="term" value="P:DNA-templated transcription"/>
    <property type="evidence" value="ECO:0007669"/>
    <property type="project" value="InterPro"/>
</dbReference>
<dbReference type="Proteomes" id="UP000219338">
    <property type="component" value="Unassembled WGS sequence"/>
</dbReference>
<comment type="similarity">
    <text evidence="2">Belongs to the DP1 family.</text>
</comment>
<evidence type="ECO:0000313" key="14">
    <source>
        <dbReference type="EMBL" id="SJL05209.1"/>
    </source>
</evidence>
<evidence type="ECO:0000256" key="7">
    <source>
        <dbReference type="ARBA" id="ARBA00022989"/>
    </source>
</evidence>
<organism evidence="14 15">
    <name type="scientific">Armillaria ostoyae</name>
    <name type="common">Armillaria root rot fungus</name>
    <dbReference type="NCBI Taxonomy" id="47428"/>
    <lineage>
        <taxon>Eukaryota</taxon>
        <taxon>Fungi</taxon>
        <taxon>Dikarya</taxon>
        <taxon>Basidiomycota</taxon>
        <taxon>Agaricomycotina</taxon>
        <taxon>Agaricomycetes</taxon>
        <taxon>Agaricomycetidae</taxon>
        <taxon>Agaricales</taxon>
        <taxon>Marasmiineae</taxon>
        <taxon>Physalacriaceae</taxon>
        <taxon>Armillaria</taxon>
    </lineage>
</organism>
<keyword evidence="4 10" id="KW-0479">Metal-binding</keyword>
<feature type="transmembrane region" description="Helical" evidence="12">
    <location>
        <begin position="214"/>
        <end position="232"/>
    </location>
</feature>
<keyword evidence="8 12" id="KW-0472">Membrane</keyword>
<dbReference type="PROSITE" id="PS51133">
    <property type="entry name" value="ZF_TFIIS_2"/>
    <property type="match status" value="1"/>
</dbReference>
<evidence type="ECO:0000313" key="15">
    <source>
        <dbReference type="Proteomes" id="UP000219338"/>
    </source>
</evidence>
<evidence type="ECO:0000256" key="12">
    <source>
        <dbReference type="SAM" id="Phobius"/>
    </source>
</evidence>
<accession>A0A284R938</accession>
<dbReference type="Pfam" id="PF02150">
    <property type="entry name" value="Zn_ribbon_RPB9"/>
    <property type="match status" value="1"/>
</dbReference>